<dbReference type="OrthoDB" id="1668230at2759"/>
<organism evidence="7 8">
    <name type="scientific">Stichopus japonicus</name>
    <name type="common">Sea cucumber</name>
    <dbReference type="NCBI Taxonomy" id="307972"/>
    <lineage>
        <taxon>Eukaryota</taxon>
        <taxon>Metazoa</taxon>
        <taxon>Echinodermata</taxon>
        <taxon>Eleutherozoa</taxon>
        <taxon>Echinozoa</taxon>
        <taxon>Holothuroidea</taxon>
        <taxon>Aspidochirotacea</taxon>
        <taxon>Aspidochirotida</taxon>
        <taxon>Stichopodidae</taxon>
        <taxon>Apostichopus</taxon>
    </lineage>
</organism>
<dbReference type="SMART" id="SM00219">
    <property type="entry name" value="TyrKc"/>
    <property type="match status" value="1"/>
</dbReference>
<dbReference type="GO" id="GO:0043235">
    <property type="term" value="C:receptor complex"/>
    <property type="evidence" value="ECO:0007669"/>
    <property type="project" value="TreeGrafter"/>
</dbReference>
<dbReference type="Proteomes" id="UP000230750">
    <property type="component" value="Unassembled WGS sequence"/>
</dbReference>
<evidence type="ECO:0000259" key="6">
    <source>
        <dbReference type="PROSITE" id="PS50835"/>
    </source>
</evidence>
<comment type="caution">
    <text evidence="7">The sequence shown here is derived from an EMBL/GenBank/DDBJ whole genome shotgun (WGS) entry which is preliminary data.</text>
</comment>
<name>A0A2G8K816_STIJA</name>
<comment type="subcellular location">
    <subcellularLocation>
        <location evidence="1">Membrane</location>
    </subcellularLocation>
</comment>
<proteinExistence type="predicted"/>
<sequence>MFAESLLPSEFGFSNVNGTLADNEGYSRLNVYDFSDDNRGVYTCQVGNSIQSMYKLVTEAENLQIYLDDYNLEKSKYIKAEQMYSVRCTDHGQQENDDNIVRITMNTTYVSMRGREEHVTQPFVGIKEAEFQHFLRKNTSQLTVTCQRQESTRNLLGLTVRSLLAVVVPDLRIIINGVNVSGAYTVERGANLTVECIAFGTKPKVLLTWQTMDFTDDNYTVLEENYNIHHPSTVDYKIQVETKLEYDIDITCLMHGPTEILDGSVTTRILARGTPLTLLQQTRLSGKTFDYWEALDNSRKVPRIVAKTVSGKAQMNDGYHFLKLVSYLRSIKQHQNIVECLGFATESVPYYVYHEFLENGTLRDFLLKHFQPQWQQGKQCQDNKISEKQSTLIKFAKDVANGIEFLHINKLCHPALASRKVLLGTNYVCKLFDFWPIESSGERVKNLSQKKNPPTAWFPPETLFLNTYGFPSDCGRLGIDVGNYFLMCGISQSAENRYFTLELGYHYVKAT</sequence>
<reference evidence="7 8" key="1">
    <citation type="journal article" date="2017" name="PLoS Biol.">
        <title>The sea cucumber genome provides insights into morphological evolution and visceral regeneration.</title>
        <authorList>
            <person name="Zhang X."/>
            <person name="Sun L."/>
            <person name="Yuan J."/>
            <person name="Sun Y."/>
            <person name="Gao Y."/>
            <person name="Zhang L."/>
            <person name="Li S."/>
            <person name="Dai H."/>
            <person name="Hamel J.F."/>
            <person name="Liu C."/>
            <person name="Yu Y."/>
            <person name="Liu S."/>
            <person name="Lin W."/>
            <person name="Guo K."/>
            <person name="Jin S."/>
            <person name="Xu P."/>
            <person name="Storey K.B."/>
            <person name="Huan P."/>
            <person name="Zhang T."/>
            <person name="Zhou Y."/>
            <person name="Zhang J."/>
            <person name="Lin C."/>
            <person name="Li X."/>
            <person name="Xing L."/>
            <person name="Huo D."/>
            <person name="Sun M."/>
            <person name="Wang L."/>
            <person name="Mercier A."/>
            <person name="Li F."/>
            <person name="Yang H."/>
            <person name="Xiang J."/>
        </authorList>
    </citation>
    <scope>NUCLEOTIDE SEQUENCE [LARGE SCALE GENOMIC DNA]</scope>
    <source>
        <strain evidence="7">Shaxun</strain>
        <tissue evidence="7">Muscle</tissue>
    </source>
</reference>
<evidence type="ECO:0000256" key="2">
    <source>
        <dbReference type="ARBA" id="ARBA00022692"/>
    </source>
</evidence>
<dbReference type="PANTHER" id="PTHR24416">
    <property type="entry name" value="TYROSINE-PROTEIN KINASE RECEPTOR"/>
    <property type="match status" value="1"/>
</dbReference>
<dbReference type="GO" id="GO:0005886">
    <property type="term" value="C:plasma membrane"/>
    <property type="evidence" value="ECO:0007669"/>
    <property type="project" value="TreeGrafter"/>
</dbReference>
<dbReference type="InterPro" id="IPR050122">
    <property type="entry name" value="RTK"/>
</dbReference>
<dbReference type="PANTHER" id="PTHR24416:SF611">
    <property type="entry name" value="TYROSINE-PROTEIN KINASE TRANSMEMBRANE RECEPTOR ROR"/>
    <property type="match status" value="1"/>
</dbReference>
<dbReference type="PROSITE" id="PS50011">
    <property type="entry name" value="PROTEIN_KINASE_DOM"/>
    <property type="match status" value="1"/>
</dbReference>
<feature type="domain" description="Protein kinase" evidence="5">
    <location>
        <begin position="264"/>
        <end position="511"/>
    </location>
</feature>
<keyword evidence="4" id="KW-0472">Membrane</keyword>
<dbReference type="PROSITE" id="PS50835">
    <property type="entry name" value="IG_LIKE"/>
    <property type="match status" value="1"/>
</dbReference>
<accession>A0A2G8K816</accession>
<dbReference type="InterPro" id="IPR007110">
    <property type="entry name" value="Ig-like_dom"/>
</dbReference>
<evidence type="ECO:0000259" key="5">
    <source>
        <dbReference type="PROSITE" id="PS50011"/>
    </source>
</evidence>
<evidence type="ECO:0000256" key="1">
    <source>
        <dbReference type="ARBA" id="ARBA00004370"/>
    </source>
</evidence>
<protein>
    <submittedName>
        <fullName evidence="7">Uncharacterized protein</fullName>
    </submittedName>
</protein>
<dbReference type="SUPFAM" id="SSF56112">
    <property type="entry name" value="Protein kinase-like (PK-like)"/>
    <property type="match status" value="1"/>
</dbReference>
<dbReference type="InterPro" id="IPR011009">
    <property type="entry name" value="Kinase-like_dom_sf"/>
</dbReference>
<evidence type="ECO:0000256" key="3">
    <source>
        <dbReference type="ARBA" id="ARBA00022989"/>
    </source>
</evidence>
<dbReference type="Gene3D" id="1.10.510.10">
    <property type="entry name" value="Transferase(Phosphotransferase) domain 1"/>
    <property type="match status" value="1"/>
</dbReference>
<dbReference type="InterPro" id="IPR000719">
    <property type="entry name" value="Prot_kinase_dom"/>
</dbReference>
<evidence type="ECO:0000256" key="4">
    <source>
        <dbReference type="ARBA" id="ARBA00023136"/>
    </source>
</evidence>
<dbReference type="InterPro" id="IPR020635">
    <property type="entry name" value="Tyr_kinase_cat_dom"/>
</dbReference>
<gene>
    <name evidence="7" type="ORF">BSL78_18980</name>
</gene>
<evidence type="ECO:0000313" key="7">
    <source>
        <dbReference type="EMBL" id="PIK44156.1"/>
    </source>
</evidence>
<dbReference type="GO" id="GO:0007169">
    <property type="term" value="P:cell surface receptor protein tyrosine kinase signaling pathway"/>
    <property type="evidence" value="ECO:0007669"/>
    <property type="project" value="TreeGrafter"/>
</dbReference>
<dbReference type="STRING" id="307972.A0A2G8K816"/>
<dbReference type="EMBL" id="MRZV01000795">
    <property type="protein sequence ID" value="PIK44156.1"/>
    <property type="molecule type" value="Genomic_DNA"/>
</dbReference>
<evidence type="ECO:0000313" key="8">
    <source>
        <dbReference type="Proteomes" id="UP000230750"/>
    </source>
</evidence>
<dbReference type="Pfam" id="PF07714">
    <property type="entry name" value="PK_Tyr_Ser-Thr"/>
    <property type="match status" value="1"/>
</dbReference>
<dbReference type="GO" id="GO:0005524">
    <property type="term" value="F:ATP binding"/>
    <property type="evidence" value="ECO:0007669"/>
    <property type="project" value="InterPro"/>
</dbReference>
<keyword evidence="3" id="KW-1133">Transmembrane helix</keyword>
<dbReference type="GO" id="GO:0004714">
    <property type="term" value="F:transmembrane receptor protein tyrosine kinase activity"/>
    <property type="evidence" value="ECO:0007669"/>
    <property type="project" value="TreeGrafter"/>
</dbReference>
<dbReference type="AlphaFoldDB" id="A0A2G8K816"/>
<feature type="domain" description="Ig-like" evidence="6">
    <location>
        <begin position="169"/>
        <end position="209"/>
    </location>
</feature>
<keyword evidence="8" id="KW-1185">Reference proteome</keyword>
<dbReference type="InterPro" id="IPR001245">
    <property type="entry name" value="Ser-Thr/Tyr_kinase_cat_dom"/>
</dbReference>
<keyword evidence="2" id="KW-0812">Transmembrane</keyword>